<reference evidence="1 2" key="1">
    <citation type="journal article" date="2022" name="Genome Biol. Evol.">
        <title>The Spruce Budworm Genome: Reconstructing the Evolutionary History of Antifreeze Proteins.</title>
        <authorList>
            <person name="Beliveau C."/>
            <person name="Gagne P."/>
            <person name="Picq S."/>
            <person name="Vernygora O."/>
            <person name="Keeling C.I."/>
            <person name="Pinkney K."/>
            <person name="Doucet D."/>
            <person name="Wen F."/>
            <person name="Johnston J.S."/>
            <person name="Maaroufi H."/>
            <person name="Boyle B."/>
            <person name="Laroche J."/>
            <person name="Dewar K."/>
            <person name="Juretic N."/>
            <person name="Blackburn G."/>
            <person name="Nisole A."/>
            <person name="Brunet B."/>
            <person name="Brandao M."/>
            <person name="Lumley L."/>
            <person name="Duan J."/>
            <person name="Quan G."/>
            <person name="Lucarotti C.J."/>
            <person name="Roe A.D."/>
            <person name="Sperling F.A.H."/>
            <person name="Levesque R.C."/>
            <person name="Cusson M."/>
        </authorList>
    </citation>
    <scope>NUCLEOTIDE SEQUENCE [LARGE SCALE GENOMIC DNA]</scope>
    <source>
        <strain evidence="1">Glfc:IPQL:Cfum</strain>
    </source>
</reference>
<dbReference type="EMBL" id="CM046124">
    <property type="protein sequence ID" value="KAI8432998.1"/>
    <property type="molecule type" value="Genomic_DNA"/>
</dbReference>
<protein>
    <submittedName>
        <fullName evidence="1">Uncharacterized protein</fullName>
    </submittedName>
</protein>
<evidence type="ECO:0000313" key="1">
    <source>
        <dbReference type="EMBL" id="KAI8432998.1"/>
    </source>
</evidence>
<name>A0ACC0K9T1_CHOFU</name>
<sequence>MFQQNLTVECLLQQMALCECLKASGLDPSRLQAPSPYAAGSVESVSLEALRRAAGGPSEAERREAERRRATLNSAFRTAPFDHLLHLTQPEKGF</sequence>
<keyword evidence="2" id="KW-1185">Reference proteome</keyword>
<proteinExistence type="predicted"/>
<comment type="caution">
    <text evidence="1">The sequence shown here is derived from an EMBL/GenBank/DDBJ whole genome shotgun (WGS) entry which is preliminary data.</text>
</comment>
<organism evidence="1 2">
    <name type="scientific">Choristoneura fumiferana</name>
    <name type="common">Spruce budworm moth</name>
    <name type="synonym">Archips fumiferana</name>
    <dbReference type="NCBI Taxonomy" id="7141"/>
    <lineage>
        <taxon>Eukaryota</taxon>
        <taxon>Metazoa</taxon>
        <taxon>Ecdysozoa</taxon>
        <taxon>Arthropoda</taxon>
        <taxon>Hexapoda</taxon>
        <taxon>Insecta</taxon>
        <taxon>Pterygota</taxon>
        <taxon>Neoptera</taxon>
        <taxon>Endopterygota</taxon>
        <taxon>Lepidoptera</taxon>
        <taxon>Glossata</taxon>
        <taxon>Ditrysia</taxon>
        <taxon>Tortricoidea</taxon>
        <taxon>Tortricidae</taxon>
        <taxon>Tortricinae</taxon>
        <taxon>Choristoneura</taxon>
    </lineage>
</organism>
<dbReference type="Proteomes" id="UP001064048">
    <property type="component" value="Chromosome 24"/>
</dbReference>
<gene>
    <name evidence="1" type="ORF">MSG28_013879</name>
</gene>
<accession>A0ACC0K9T1</accession>
<evidence type="ECO:0000313" key="2">
    <source>
        <dbReference type="Proteomes" id="UP001064048"/>
    </source>
</evidence>